<dbReference type="Pfam" id="PF15916">
    <property type="entry name" value="DUF4743"/>
    <property type="match status" value="1"/>
</dbReference>
<dbReference type="Proteomes" id="UP001369086">
    <property type="component" value="Unassembled WGS sequence"/>
</dbReference>
<dbReference type="EMBL" id="JAHFZB010000054">
    <property type="protein sequence ID" value="KAK6466651.1"/>
    <property type="molecule type" value="Genomic_DNA"/>
</dbReference>
<dbReference type="Gene3D" id="3.90.79.10">
    <property type="entry name" value="Nucleoside Triphosphate Pyrophosphohydrolase"/>
    <property type="match status" value="1"/>
</dbReference>
<dbReference type="PROSITE" id="PS51462">
    <property type="entry name" value="NUDIX"/>
    <property type="match status" value="1"/>
</dbReference>
<proteinExistence type="predicted"/>
<gene>
    <name evidence="2" type="ORF">HHUSO_G35921</name>
</gene>
<accession>A0ABR0Y2F0</accession>
<dbReference type="InterPro" id="IPR000086">
    <property type="entry name" value="NUDIX_hydrolase_dom"/>
</dbReference>
<evidence type="ECO:0000313" key="2">
    <source>
        <dbReference type="EMBL" id="KAK6466651.1"/>
    </source>
</evidence>
<name>A0ABR0Y2F0_HUSHU</name>
<dbReference type="CDD" id="cd03676">
    <property type="entry name" value="NUDIX_Tnr3_like"/>
    <property type="match status" value="1"/>
</dbReference>
<evidence type="ECO:0000259" key="1">
    <source>
        <dbReference type="PROSITE" id="PS51462"/>
    </source>
</evidence>
<dbReference type="Pfam" id="PF00293">
    <property type="entry name" value="NUDIX"/>
    <property type="match status" value="1"/>
</dbReference>
<comment type="caution">
    <text evidence="2">The sequence shown here is derived from an EMBL/GenBank/DDBJ whole genome shotgun (WGS) entry which is preliminary data.</text>
</comment>
<reference evidence="2 3" key="1">
    <citation type="submission" date="2021-05" db="EMBL/GenBank/DDBJ databases">
        <authorList>
            <person name="Zahm M."/>
            <person name="Klopp C."/>
            <person name="Cabau C."/>
            <person name="Kuhl H."/>
            <person name="Suciu R."/>
            <person name="Ciorpac M."/>
            <person name="Holostenco D."/>
            <person name="Gessner J."/>
            <person name="Wuertz S."/>
            <person name="Hohne C."/>
            <person name="Stock M."/>
            <person name="Gislard M."/>
            <person name="Lluch J."/>
            <person name="Milhes M."/>
            <person name="Lampietro C."/>
            <person name="Lopez Roques C."/>
            <person name="Donnadieu C."/>
            <person name="Du K."/>
            <person name="Schartl M."/>
            <person name="Guiguen Y."/>
        </authorList>
    </citation>
    <scope>NUCLEOTIDE SEQUENCE [LARGE SCALE GENOMIC DNA]</scope>
    <source>
        <strain evidence="2">Hh-F2</strain>
        <tissue evidence="2">Blood</tissue>
    </source>
</reference>
<feature type="domain" description="Nudix hydrolase" evidence="1">
    <location>
        <begin position="132"/>
        <end position="275"/>
    </location>
</feature>
<dbReference type="InterPro" id="IPR015797">
    <property type="entry name" value="NUDIX_hydrolase-like_dom_sf"/>
</dbReference>
<dbReference type="SUPFAM" id="SSF55811">
    <property type="entry name" value="Nudix"/>
    <property type="match status" value="1"/>
</dbReference>
<dbReference type="PANTHER" id="PTHR13622:SF8">
    <property type="entry name" value="THIAMIN PYROPHOSPHOKINASE 1"/>
    <property type="match status" value="1"/>
</dbReference>
<dbReference type="PANTHER" id="PTHR13622">
    <property type="entry name" value="THIAMIN PYROPHOSPHOKINASE"/>
    <property type="match status" value="1"/>
</dbReference>
<sequence>MAGSGVSWSERAVRLLRRMNSFYSAGSSRCQCWHFSVGGMEVGLVPPAVLEQLRRFPDVFSFKEEKRLELNPGLASYHDRSSAMDRVLQRLREEERFTCLQGWRDEKYEVMPQFSDPPLMCMERAATSLFGVKRYGVHVNGFTRQPDGQLAMWVARRSLSKQTYPGLLDNMVAGGIASQKGIRDTLIKECAEEASIPECIAAAARPVGTVSYTYEDGEGVFSECQFVFDLEVSSDFSPSVGDGEVHQFYLWPIEKVKDALVTEEFKQNCALVVLDFLIRHSYLHPDTEPNYLELVVGLHRPL</sequence>
<protein>
    <recommendedName>
        <fullName evidence="1">Nudix hydrolase domain-containing protein</fullName>
    </recommendedName>
</protein>
<organism evidence="2 3">
    <name type="scientific">Huso huso</name>
    <name type="common">Beluga</name>
    <name type="synonym">Acipenser huso</name>
    <dbReference type="NCBI Taxonomy" id="61971"/>
    <lineage>
        <taxon>Eukaryota</taxon>
        <taxon>Metazoa</taxon>
        <taxon>Chordata</taxon>
        <taxon>Craniata</taxon>
        <taxon>Vertebrata</taxon>
        <taxon>Euteleostomi</taxon>
        <taxon>Actinopterygii</taxon>
        <taxon>Chondrostei</taxon>
        <taxon>Acipenseriformes</taxon>
        <taxon>Acipenseridae</taxon>
        <taxon>Huso</taxon>
    </lineage>
</organism>
<keyword evidence="3" id="KW-1185">Reference proteome</keyword>
<dbReference type="InterPro" id="IPR031804">
    <property type="entry name" value="DUF4743"/>
</dbReference>
<evidence type="ECO:0000313" key="3">
    <source>
        <dbReference type="Proteomes" id="UP001369086"/>
    </source>
</evidence>